<keyword evidence="6" id="KW-1185">Reference proteome</keyword>
<dbReference type="SUPFAM" id="SSF50475">
    <property type="entry name" value="FMN-binding split barrel"/>
    <property type="match status" value="1"/>
</dbReference>
<evidence type="ECO:0000313" key="5">
    <source>
        <dbReference type="EMBL" id="VCU69714.1"/>
    </source>
</evidence>
<dbReference type="Pfam" id="PF01977">
    <property type="entry name" value="UbiD"/>
    <property type="match status" value="1"/>
</dbReference>
<feature type="domain" description="3-octaprenyl-4-hydroxybenzoate carboxy-lyase-like C-terminal" evidence="4">
    <location>
        <begin position="325"/>
        <end position="449"/>
    </location>
</feature>
<feature type="domain" description="3-octaprenyl-4-hydroxybenzoate carboxy-lyase-like N-terminal" evidence="3">
    <location>
        <begin position="24"/>
        <end position="102"/>
    </location>
</feature>
<dbReference type="InterPro" id="IPR049381">
    <property type="entry name" value="UbiD-like_C"/>
</dbReference>
<dbReference type="PANTHER" id="PTHR30108:SF21">
    <property type="entry name" value="4-HYDROXYBENZOATE DECARBOXYLASE"/>
    <property type="match status" value="1"/>
</dbReference>
<name>A0A3P4B097_9BURK</name>
<dbReference type="InterPro" id="IPR048304">
    <property type="entry name" value="UbiD_Rift_dom"/>
</dbReference>
<dbReference type="PANTHER" id="PTHR30108">
    <property type="entry name" value="3-OCTAPRENYL-4-HYDROXYBENZOATE CARBOXY-LYASE-RELATED"/>
    <property type="match status" value="1"/>
</dbReference>
<dbReference type="Pfam" id="PF20695">
    <property type="entry name" value="UbiD_N"/>
    <property type="match status" value="1"/>
</dbReference>
<dbReference type="InterPro" id="IPR002830">
    <property type="entry name" value="UbiD"/>
</dbReference>
<sequence length="481" mass="52827">MTGNMEPKHGFDHSDDQSFRSFLRALEEQGELIRFAKPVDPVRNMAAVEWKTYNELGKSSLFTSIEGHPGWTACSQIVADRRKWAIGLGIEEDRLLDEIHARIGKPVRAVQVGAAQAPVKEIKLIGKDADLNDLPAMKVSERDGGRFIASGIAFVKDPDTGIGNMSLHRQQIMGRDKTGFVMLPRHARRIYDKYSARGEATPVAMVIGVHPAIWFSAGFTTGFGLDELDLAGGLLQRPVRTVKCETIDVDVPADAEIVLEGELVPHNHLEPEGPFGEVTGTYADPGEAHVFRLKAITRRRDPIYYALHCGFPATDTQSTTGLGIEVALAEHLRKVDGGLDLLDIRCLTVSGLMMVVLKMRPRVEGQARIALMAALSGPYQQPKVAVAVDDDIDASDLRQIIWSITTRVHAERDVIMIPGAKVFGLDNISPVVPGVEAFQRVGTKWMIDATKPAVTMPAQRARFDMALPPNYSSVDLRDFLP</sequence>
<proteinExistence type="inferred from homology"/>
<dbReference type="RefSeq" id="WP_160142216.1">
    <property type="nucleotide sequence ID" value="NZ_UWPJ01000015.1"/>
</dbReference>
<comment type="similarity">
    <text evidence="1">Belongs to the UbiD family.</text>
</comment>
<dbReference type="GO" id="GO:0005737">
    <property type="term" value="C:cytoplasm"/>
    <property type="evidence" value="ECO:0007669"/>
    <property type="project" value="TreeGrafter"/>
</dbReference>
<gene>
    <name evidence="5" type="primary">bsdC_3</name>
    <name evidence="5" type="ORF">PIGHUM_01777</name>
</gene>
<dbReference type="InterPro" id="IPR049383">
    <property type="entry name" value="UbiD-like_N"/>
</dbReference>
<dbReference type="EC" id="4.1.1.-" evidence="5"/>
<evidence type="ECO:0000313" key="6">
    <source>
        <dbReference type="Proteomes" id="UP000277294"/>
    </source>
</evidence>
<accession>A0A3P4B097</accession>
<evidence type="ECO:0000259" key="2">
    <source>
        <dbReference type="Pfam" id="PF01977"/>
    </source>
</evidence>
<dbReference type="OrthoDB" id="9809841at2"/>
<feature type="domain" description="3-octaprenyl-4-hydroxybenzoate carboxy-lyase-like Rift-related" evidence="2">
    <location>
        <begin position="112"/>
        <end position="310"/>
    </location>
</feature>
<evidence type="ECO:0000259" key="3">
    <source>
        <dbReference type="Pfam" id="PF20695"/>
    </source>
</evidence>
<dbReference type="Gene3D" id="3.40.1670.10">
    <property type="entry name" value="UbiD C-terminal domain-like"/>
    <property type="match status" value="1"/>
</dbReference>
<reference evidence="5 6" key="1">
    <citation type="submission" date="2018-10" db="EMBL/GenBank/DDBJ databases">
        <authorList>
            <person name="Criscuolo A."/>
        </authorList>
    </citation>
    <scope>NUCLEOTIDE SEQUENCE [LARGE SCALE GENOMIC DNA]</scope>
    <source>
        <strain evidence="5">DnA1</strain>
    </source>
</reference>
<dbReference type="Proteomes" id="UP000277294">
    <property type="component" value="Unassembled WGS sequence"/>
</dbReference>
<dbReference type="NCBIfam" id="TIGR00148">
    <property type="entry name" value="UbiD family decarboxylase"/>
    <property type="match status" value="1"/>
</dbReference>
<keyword evidence="5" id="KW-0456">Lyase</keyword>
<evidence type="ECO:0000259" key="4">
    <source>
        <dbReference type="Pfam" id="PF20696"/>
    </source>
</evidence>
<dbReference type="AlphaFoldDB" id="A0A3P4B097"/>
<organism evidence="5 6">
    <name type="scientific">Pigmentiphaga humi</name>
    <dbReference type="NCBI Taxonomy" id="2478468"/>
    <lineage>
        <taxon>Bacteria</taxon>
        <taxon>Pseudomonadati</taxon>
        <taxon>Pseudomonadota</taxon>
        <taxon>Betaproteobacteria</taxon>
        <taxon>Burkholderiales</taxon>
        <taxon>Alcaligenaceae</taxon>
        <taxon>Pigmentiphaga</taxon>
    </lineage>
</organism>
<protein>
    <submittedName>
        <fullName evidence="5">Phenolic acid decarboxylase subunit C</fullName>
        <ecNumber evidence="5">4.1.1.-</ecNumber>
    </submittedName>
</protein>
<dbReference type="SUPFAM" id="SSF143968">
    <property type="entry name" value="UbiD C-terminal domain-like"/>
    <property type="match status" value="1"/>
</dbReference>
<dbReference type="Pfam" id="PF20696">
    <property type="entry name" value="UbiD_C"/>
    <property type="match status" value="1"/>
</dbReference>
<dbReference type="GO" id="GO:0016831">
    <property type="term" value="F:carboxy-lyase activity"/>
    <property type="evidence" value="ECO:0007669"/>
    <property type="project" value="InterPro"/>
</dbReference>
<evidence type="ECO:0000256" key="1">
    <source>
        <dbReference type="ARBA" id="ARBA00010021"/>
    </source>
</evidence>
<dbReference type="EMBL" id="UWPJ01000015">
    <property type="protein sequence ID" value="VCU69714.1"/>
    <property type="molecule type" value="Genomic_DNA"/>
</dbReference>